<sequence length="70" mass="7529">MGYQININASTEEAKAQLSEALNNMPQGGKFGGECSTNALNTVTSTAKEQGYGAHAWLNEDGSRYNFIVE</sequence>
<keyword evidence="2" id="KW-1185">Reference proteome</keyword>
<organism evidence="1 2">
    <name type="scientific">Aetokthonos hydrillicola Thurmond2011</name>
    <dbReference type="NCBI Taxonomy" id="2712845"/>
    <lineage>
        <taxon>Bacteria</taxon>
        <taxon>Bacillati</taxon>
        <taxon>Cyanobacteriota</taxon>
        <taxon>Cyanophyceae</taxon>
        <taxon>Nostocales</taxon>
        <taxon>Hapalosiphonaceae</taxon>
        <taxon>Aetokthonos</taxon>
    </lineage>
</organism>
<dbReference type="Proteomes" id="UP000667802">
    <property type="component" value="Unassembled WGS sequence"/>
</dbReference>
<protein>
    <submittedName>
        <fullName evidence="1">Uncharacterized protein</fullName>
    </submittedName>
</protein>
<evidence type="ECO:0000313" key="1">
    <source>
        <dbReference type="EMBL" id="MDR9899008.1"/>
    </source>
</evidence>
<evidence type="ECO:0000313" key="2">
    <source>
        <dbReference type="Proteomes" id="UP000667802"/>
    </source>
</evidence>
<accession>A0AAP5IG05</accession>
<dbReference type="EMBL" id="JAALHA020000021">
    <property type="protein sequence ID" value="MDR9899008.1"/>
    <property type="molecule type" value="Genomic_DNA"/>
</dbReference>
<dbReference type="AlphaFoldDB" id="A0AAP5IG05"/>
<gene>
    <name evidence="1" type="ORF">G7B40_031280</name>
</gene>
<reference evidence="2" key="1">
    <citation type="journal article" date="2021" name="Science">
        <title>Hunting the eagle killer: A cyanobacterial neurotoxin causes vacuolar myelinopathy.</title>
        <authorList>
            <person name="Breinlinger S."/>
            <person name="Phillips T.J."/>
            <person name="Haram B.N."/>
            <person name="Mares J."/>
            <person name="Martinez Yerena J.A."/>
            <person name="Hrouzek P."/>
            <person name="Sobotka R."/>
            <person name="Henderson W.M."/>
            <person name="Schmieder P."/>
            <person name="Williams S.M."/>
            <person name="Lauderdale J.D."/>
            <person name="Wilde H.D."/>
            <person name="Gerrin W."/>
            <person name="Kust A."/>
            <person name="Washington J.W."/>
            <person name="Wagner C."/>
            <person name="Geier B."/>
            <person name="Liebeke M."/>
            <person name="Enke H."/>
            <person name="Niedermeyer T.H.J."/>
            <person name="Wilde S.B."/>
        </authorList>
    </citation>
    <scope>NUCLEOTIDE SEQUENCE [LARGE SCALE GENOMIC DNA]</scope>
    <source>
        <strain evidence="2">Thurmond2011</strain>
    </source>
</reference>
<dbReference type="RefSeq" id="WP_208344516.1">
    <property type="nucleotide sequence ID" value="NZ_CAWQFN010000510.1"/>
</dbReference>
<proteinExistence type="predicted"/>
<comment type="caution">
    <text evidence="1">The sequence shown here is derived from an EMBL/GenBank/DDBJ whole genome shotgun (WGS) entry which is preliminary data.</text>
</comment>
<name>A0AAP5IG05_9CYAN</name>